<dbReference type="EMBL" id="BMFW01000014">
    <property type="protein sequence ID" value="GGH97698.1"/>
    <property type="molecule type" value="Genomic_DNA"/>
</dbReference>
<feature type="transmembrane region" description="Helical" evidence="1">
    <location>
        <begin position="329"/>
        <end position="350"/>
    </location>
</feature>
<gene>
    <name evidence="2" type="ORF">GCM10007170_28540</name>
</gene>
<feature type="transmembrane region" description="Helical" evidence="1">
    <location>
        <begin position="384"/>
        <end position="401"/>
    </location>
</feature>
<feature type="transmembrane region" description="Helical" evidence="1">
    <location>
        <begin position="298"/>
        <end position="317"/>
    </location>
</feature>
<evidence type="ECO:0008006" key="4">
    <source>
        <dbReference type="Google" id="ProtNLM"/>
    </source>
</evidence>
<feature type="transmembrane region" description="Helical" evidence="1">
    <location>
        <begin position="6"/>
        <end position="28"/>
    </location>
</feature>
<dbReference type="InterPro" id="IPR046671">
    <property type="entry name" value="DUF6541"/>
</dbReference>
<feature type="transmembrane region" description="Helical" evidence="1">
    <location>
        <begin position="408"/>
        <end position="428"/>
    </location>
</feature>
<feature type="transmembrane region" description="Helical" evidence="1">
    <location>
        <begin position="219"/>
        <end position="238"/>
    </location>
</feature>
<organism evidence="2 3">
    <name type="scientific">Arthrobacter liuii</name>
    <dbReference type="NCBI Taxonomy" id="1476996"/>
    <lineage>
        <taxon>Bacteria</taxon>
        <taxon>Bacillati</taxon>
        <taxon>Actinomycetota</taxon>
        <taxon>Actinomycetes</taxon>
        <taxon>Micrococcales</taxon>
        <taxon>Micrococcaceae</taxon>
        <taxon>Arthrobacter</taxon>
    </lineage>
</organism>
<dbReference type="RefSeq" id="WP_188572245.1">
    <property type="nucleotide sequence ID" value="NZ_BMFW01000014.1"/>
</dbReference>
<evidence type="ECO:0000313" key="3">
    <source>
        <dbReference type="Proteomes" id="UP000643279"/>
    </source>
</evidence>
<accession>A0ABQ2AY18</accession>
<proteinExistence type="predicted"/>
<dbReference type="Pfam" id="PF20176">
    <property type="entry name" value="DUF6541"/>
    <property type="match status" value="1"/>
</dbReference>
<keyword evidence="1" id="KW-1133">Transmembrane helix</keyword>
<feature type="transmembrane region" description="Helical" evidence="1">
    <location>
        <begin position="448"/>
        <end position="476"/>
    </location>
</feature>
<keyword evidence="3" id="KW-1185">Reference proteome</keyword>
<keyword evidence="1" id="KW-0472">Membrane</keyword>
<protein>
    <recommendedName>
        <fullName evidence="4">4-amino-4-deoxy-L-arabinose transferase</fullName>
    </recommendedName>
</protein>
<feature type="transmembrane region" description="Helical" evidence="1">
    <location>
        <begin position="63"/>
        <end position="84"/>
    </location>
</feature>
<feature type="transmembrane region" description="Helical" evidence="1">
    <location>
        <begin position="244"/>
        <end position="264"/>
    </location>
</feature>
<comment type="caution">
    <text evidence="2">The sequence shown here is derived from an EMBL/GenBank/DDBJ whole genome shotgun (WGS) entry which is preliminary data.</text>
</comment>
<keyword evidence="1" id="KW-0812">Transmembrane</keyword>
<sequence>MSWFDAVPQFLLAVVLLFIPGLAVGLAARLGLRRAVAVAPGISVSVIAVAAIAAPFAGVVWSLLPVVAVTIGMAVVALAASVFLSRRKAPAATDHEAEPRHWMAASLAATLLAAVLVGRRLVNAIGSPESFSQTFDNVFHLNAVRYILDTGSGSSLTLNAMTGAGSYPAAWHDLVSLLVSAGGWEITSSVNAVNIVVAALVWPIGCIYLAQTLWGRRPAVSITAGILSAAFGAFPISLLDFGVLYPNFLALALLPLVLAIGLDALGLSAVSHGSRIMSLLVLLAVLPGMALAHPSAAMAWLALMLPAAIYVYVRICADTIRSRTGRRRVVASATLGLLFIAAVVLIRLFWDLVRPPAEAAFWPPVETTGQAIGELIASSAIGRPVAWAVMALTLLGIYVILRSKRQLWLLGMYLVAAGLFVVVSSFPADDFRLTLTGIWYNDPPRLAALLPLVTIPLACRGAVEVWTWVFSALVAGAGHFNRGKPSQLAERASKSRVLGPAGLVAAAGIIMILAMAAATQRGNVAQAQASMAGSYRLADNSPLISSDEMALIKRLPGEVPKDALMVGNPWNGSSLAYAFADRKLVQLHILSAVPQGAVPLLNGPLPTKDDPTVCPAVESLKIEYILDFGHREVHGRDSGYKGLDALIAAGMATLEDSQGEAKLYRLDLCPAP</sequence>
<feature type="transmembrane region" description="Helical" evidence="1">
    <location>
        <begin position="497"/>
        <end position="518"/>
    </location>
</feature>
<feature type="transmembrane region" description="Helical" evidence="1">
    <location>
        <begin position="192"/>
        <end position="210"/>
    </location>
</feature>
<reference evidence="3" key="1">
    <citation type="journal article" date="2019" name="Int. J. Syst. Evol. Microbiol.">
        <title>The Global Catalogue of Microorganisms (GCM) 10K type strain sequencing project: providing services to taxonomists for standard genome sequencing and annotation.</title>
        <authorList>
            <consortium name="The Broad Institute Genomics Platform"/>
            <consortium name="The Broad Institute Genome Sequencing Center for Infectious Disease"/>
            <person name="Wu L."/>
            <person name="Ma J."/>
        </authorList>
    </citation>
    <scope>NUCLEOTIDE SEQUENCE [LARGE SCALE GENOMIC DNA]</scope>
    <source>
        <strain evidence="3">CGMCC 1.12778</strain>
    </source>
</reference>
<dbReference type="Proteomes" id="UP000643279">
    <property type="component" value="Unassembled WGS sequence"/>
</dbReference>
<feature type="transmembrane region" description="Helical" evidence="1">
    <location>
        <begin position="35"/>
        <end position="57"/>
    </location>
</feature>
<evidence type="ECO:0000256" key="1">
    <source>
        <dbReference type="SAM" id="Phobius"/>
    </source>
</evidence>
<evidence type="ECO:0000313" key="2">
    <source>
        <dbReference type="EMBL" id="GGH97698.1"/>
    </source>
</evidence>
<name>A0ABQ2AY18_9MICC</name>